<evidence type="ECO:0000259" key="2">
    <source>
        <dbReference type="Pfam" id="PF07811"/>
    </source>
</evidence>
<proteinExistence type="predicted"/>
<dbReference type="InterPro" id="IPR012495">
    <property type="entry name" value="TadE-like_dom"/>
</dbReference>
<gene>
    <name evidence="3" type="ORF">UFOPK1591_00839</name>
</gene>
<dbReference type="AlphaFoldDB" id="A0A6J6DHW6"/>
<reference evidence="3" key="1">
    <citation type="submission" date="2020-05" db="EMBL/GenBank/DDBJ databases">
        <authorList>
            <person name="Chiriac C."/>
            <person name="Salcher M."/>
            <person name="Ghai R."/>
            <person name="Kavagutti S V."/>
        </authorList>
    </citation>
    <scope>NUCLEOTIDE SEQUENCE</scope>
</reference>
<keyword evidence="1" id="KW-0812">Transmembrane</keyword>
<evidence type="ECO:0000256" key="1">
    <source>
        <dbReference type="SAM" id="Phobius"/>
    </source>
</evidence>
<name>A0A6J6DHW6_9ZZZZ</name>
<keyword evidence="1" id="KW-0472">Membrane</keyword>
<dbReference type="Pfam" id="PF07811">
    <property type="entry name" value="TadE"/>
    <property type="match status" value="1"/>
</dbReference>
<organism evidence="3">
    <name type="scientific">freshwater metagenome</name>
    <dbReference type="NCBI Taxonomy" id="449393"/>
    <lineage>
        <taxon>unclassified sequences</taxon>
        <taxon>metagenomes</taxon>
        <taxon>ecological metagenomes</taxon>
    </lineage>
</organism>
<evidence type="ECO:0000313" key="3">
    <source>
        <dbReference type="EMBL" id="CAB4562665.1"/>
    </source>
</evidence>
<accession>A0A6J6DHW6</accession>
<dbReference type="EMBL" id="CAEZTD010000057">
    <property type="protein sequence ID" value="CAB4562665.1"/>
    <property type="molecule type" value="Genomic_DNA"/>
</dbReference>
<feature type="domain" description="TadE-like" evidence="2">
    <location>
        <begin position="19"/>
        <end position="61"/>
    </location>
</feature>
<feature type="transmembrane region" description="Helical" evidence="1">
    <location>
        <begin position="21"/>
        <end position="44"/>
    </location>
</feature>
<protein>
    <submittedName>
        <fullName evidence="3">Unannotated protein</fullName>
    </submittedName>
</protein>
<sequence>MSHRDRRASFRRRWSHEQGSASVEFTLVSVLLVFLTLGVIQIALALHIRNTVADAASEGARWAALADSDLNAGRGRTAELIATAVGANYAADITARLLNWRGQPAVEVTVVTALPIIGLWGPAIPLEVSGHAAREVLG</sequence>
<keyword evidence="1" id="KW-1133">Transmembrane helix</keyword>